<dbReference type="Proteomes" id="UP000800041">
    <property type="component" value="Unassembled WGS sequence"/>
</dbReference>
<dbReference type="Pfam" id="PF14475">
    <property type="entry name" value="Mso1_Sec1_bdg"/>
    <property type="match status" value="1"/>
</dbReference>
<feature type="compositionally biased region" description="Polar residues" evidence="1">
    <location>
        <begin position="63"/>
        <end position="83"/>
    </location>
</feature>
<proteinExistence type="predicted"/>
<dbReference type="OrthoDB" id="2683368at2759"/>
<protein>
    <recommendedName>
        <fullName evidence="2">Mso1 N-terminal domain-containing protein</fullName>
    </recommendedName>
</protein>
<dbReference type="EMBL" id="ML977143">
    <property type="protein sequence ID" value="KAF1990161.1"/>
    <property type="molecule type" value="Genomic_DNA"/>
</dbReference>
<reference evidence="3" key="1">
    <citation type="journal article" date="2020" name="Stud. Mycol.">
        <title>101 Dothideomycetes genomes: a test case for predicting lifestyles and emergence of pathogens.</title>
        <authorList>
            <person name="Haridas S."/>
            <person name="Albert R."/>
            <person name="Binder M."/>
            <person name="Bloem J."/>
            <person name="Labutti K."/>
            <person name="Salamov A."/>
            <person name="Andreopoulos B."/>
            <person name="Baker S."/>
            <person name="Barry K."/>
            <person name="Bills G."/>
            <person name="Bluhm B."/>
            <person name="Cannon C."/>
            <person name="Castanera R."/>
            <person name="Culley D."/>
            <person name="Daum C."/>
            <person name="Ezra D."/>
            <person name="Gonzalez J."/>
            <person name="Henrissat B."/>
            <person name="Kuo A."/>
            <person name="Liang C."/>
            <person name="Lipzen A."/>
            <person name="Lutzoni F."/>
            <person name="Magnuson J."/>
            <person name="Mondo S."/>
            <person name="Nolan M."/>
            <person name="Ohm R."/>
            <person name="Pangilinan J."/>
            <person name="Park H.-J."/>
            <person name="Ramirez L."/>
            <person name="Alfaro M."/>
            <person name="Sun H."/>
            <person name="Tritt A."/>
            <person name="Yoshinaga Y."/>
            <person name="Zwiers L.-H."/>
            <person name="Turgeon B."/>
            <person name="Goodwin S."/>
            <person name="Spatafora J."/>
            <person name="Crous P."/>
            <person name="Grigoriev I."/>
        </authorList>
    </citation>
    <scope>NUCLEOTIDE SEQUENCE</scope>
    <source>
        <strain evidence="3">CBS 113979</strain>
    </source>
</reference>
<organism evidence="3 4">
    <name type="scientific">Aulographum hederae CBS 113979</name>
    <dbReference type="NCBI Taxonomy" id="1176131"/>
    <lineage>
        <taxon>Eukaryota</taxon>
        <taxon>Fungi</taxon>
        <taxon>Dikarya</taxon>
        <taxon>Ascomycota</taxon>
        <taxon>Pezizomycotina</taxon>
        <taxon>Dothideomycetes</taxon>
        <taxon>Pleosporomycetidae</taxon>
        <taxon>Aulographales</taxon>
        <taxon>Aulographaceae</taxon>
    </lineage>
</organism>
<evidence type="ECO:0000313" key="4">
    <source>
        <dbReference type="Proteomes" id="UP000800041"/>
    </source>
</evidence>
<feature type="compositionally biased region" description="Low complexity" evidence="1">
    <location>
        <begin position="307"/>
        <end position="324"/>
    </location>
</feature>
<evidence type="ECO:0000313" key="3">
    <source>
        <dbReference type="EMBL" id="KAF1990161.1"/>
    </source>
</evidence>
<sequence>MFSNLLTTTTSRYNALRQALTSSEADGDTEDDTHISRVLRAYYTEKSRPFPSWLPPDPKAPQPLQTTASFVSSRNSSQAQQQGMPPGSRGGSTSGLGDLFGDSRQGSLASQPMSLRQGRSGPGNFNNNSMEAQGALPPRRTAGIVESYTPSGAPQPSSSSRLDRPLASQRAGSWQSQNSATGTASGRPSFDGNALAPQPSGGSAQERLRARIWGAGRNSPAPTQTAGAGGDGGGRASPYGDAGRASPYGDAVGGRASPYADTGRASPYAAPGRERGGGSSYAGGSADDGYGRSGETSGGGAPQRRIGLPTGPRSGLPSGPRPQR</sequence>
<feature type="compositionally biased region" description="Polar residues" evidence="1">
    <location>
        <begin position="104"/>
        <end position="114"/>
    </location>
</feature>
<evidence type="ECO:0000256" key="1">
    <source>
        <dbReference type="SAM" id="MobiDB-lite"/>
    </source>
</evidence>
<accession>A0A6G1HAC7</accession>
<feature type="compositionally biased region" description="Pro residues" evidence="1">
    <location>
        <begin position="52"/>
        <end position="61"/>
    </location>
</feature>
<feature type="domain" description="Mso1 N-terminal" evidence="2">
    <location>
        <begin position="16"/>
        <end position="54"/>
    </location>
</feature>
<evidence type="ECO:0000259" key="2">
    <source>
        <dbReference type="Pfam" id="PF14475"/>
    </source>
</evidence>
<feature type="region of interest" description="Disordered" evidence="1">
    <location>
        <begin position="46"/>
        <end position="324"/>
    </location>
</feature>
<gene>
    <name evidence="3" type="ORF">K402DRAFT_390463</name>
</gene>
<dbReference type="InterPro" id="IPR028095">
    <property type="entry name" value="Mso1_N_dom"/>
</dbReference>
<feature type="compositionally biased region" description="Polar residues" evidence="1">
    <location>
        <begin position="148"/>
        <end position="160"/>
    </location>
</feature>
<dbReference type="AlphaFoldDB" id="A0A6G1HAC7"/>
<keyword evidence="4" id="KW-1185">Reference proteome</keyword>
<feature type="compositionally biased region" description="Polar residues" evidence="1">
    <location>
        <begin position="170"/>
        <end position="186"/>
    </location>
</feature>
<name>A0A6G1HAC7_9PEZI</name>